<comment type="caution">
    <text evidence="2">The sequence shown here is derived from an EMBL/GenBank/DDBJ whole genome shotgun (WGS) entry which is preliminary data.</text>
</comment>
<keyword evidence="1" id="KW-0812">Transmembrane</keyword>
<keyword evidence="1" id="KW-1133">Transmembrane helix</keyword>
<feature type="transmembrane region" description="Helical" evidence="1">
    <location>
        <begin position="134"/>
        <end position="156"/>
    </location>
</feature>
<dbReference type="RefSeq" id="WP_167267998.1">
    <property type="nucleotide sequence ID" value="NZ_JAFBCD010000001.1"/>
</dbReference>
<proteinExistence type="predicted"/>
<feature type="transmembrane region" description="Helical" evidence="1">
    <location>
        <begin position="257"/>
        <end position="275"/>
    </location>
</feature>
<feature type="transmembrane region" description="Helical" evidence="1">
    <location>
        <begin position="51"/>
        <end position="71"/>
    </location>
</feature>
<evidence type="ECO:0000313" key="2">
    <source>
        <dbReference type="EMBL" id="NIJ02606.1"/>
    </source>
</evidence>
<evidence type="ECO:0000313" key="3">
    <source>
        <dbReference type="Proteomes" id="UP000802392"/>
    </source>
</evidence>
<dbReference type="Proteomes" id="UP000802392">
    <property type="component" value="Unassembled WGS sequence"/>
</dbReference>
<reference evidence="2 3" key="1">
    <citation type="submission" date="2020-03" db="EMBL/GenBank/DDBJ databases">
        <title>Genomic Encyclopedia of Type Strains, Phase III (KMG-III): the genomes of soil and plant-associated and newly described type strains.</title>
        <authorList>
            <person name="Whitman W."/>
        </authorList>
    </citation>
    <scope>NUCLEOTIDE SEQUENCE [LARGE SCALE GENOMIC DNA]</scope>
    <source>
        <strain evidence="2 3">CECT 4207</strain>
    </source>
</reference>
<accession>A0ABX0TLK3</accession>
<feature type="transmembrane region" description="Helical" evidence="1">
    <location>
        <begin position="395"/>
        <end position="415"/>
    </location>
</feature>
<feature type="transmembrane region" description="Helical" evidence="1">
    <location>
        <begin position="102"/>
        <end position="122"/>
    </location>
</feature>
<protein>
    <submittedName>
        <fullName evidence="2">Uncharacterized protein</fullName>
    </submittedName>
</protein>
<feature type="transmembrane region" description="Helical" evidence="1">
    <location>
        <begin position="213"/>
        <end position="229"/>
    </location>
</feature>
<name>A0ABX0TLK3_9MICC</name>
<sequence length="432" mass="46285">MITLAVWIGFCLVLSIVFLRRMHFVLAAVIVARILIPGVVQNEVMTGLHPSTYLFLVFLVVQAAFAPARFLQALRSAGLWPQLVLAAIAAVMMADVGNPGSAGLLDTAMFVLGMVWAPYYVYVFMRHAIRTIPAAGVTLVVTFVLLALAEVVLSQLQVATGRPLVWEDAFSRIWLTGTRSELGAAIGTFGHGIQVGVFFAAVMPLLAWVRSALLRYAVASAILVTVPLAYGRMGLVLTVIGFVFLMTLGSRHLIRSVLFGAVAVAALVVSIQGVAGEKLLLKFEDDNGSAALRVAAFDWFWAHTGEFTAGGYPGDRDLKGVGTLGSSLENGYFMMALMFGIVAVLAFVIFMVFLLATNFRSGNRDTWPGVASAALVIVAINGYSSIGGNSVDVHLFWFVLAMSSCSPALTAQAGVRRRKAVPYSSWRAQLAS</sequence>
<feature type="transmembrane region" description="Helical" evidence="1">
    <location>
        <begin position="182"/>
        <end position="206"/>
    </location>
</feature>
<feature type="transmembrane region" description="Helical" evidence="1">
    <location>
        <begin position="78"/>
        <end position="96"/>
    </location>
</feature>
<feature type="transmembrane region" description="Helical" evidence="1">
    <location>
        <begin position="332"/>
        <end position="355"/>
    </location>
</feature>
<dbReference type="EMBL" id="JAAOZD010000006">
    <property type="protein sequence ID" value="NIJ02606.1"/>
    <property type="molecule type" value="Genomic_DNA"/>
</dbReference>
<organism evidence="2 3">
    <name type="scientific">Paenarthrobacter ilicis</name>
    <dbReference type="NCBI Taxonomy" id="43665"/>
    <lineage>
        <taxon>Bacteria</taxon>
        <taxon>Bacillati</taxon>
        <taxon>Actinomycetota</taxon>
        <taxon>Actinomycetes</taxon>
        <taxon>Micrococcales</taxon>
        <taxon>Micrococcaceae</taxon>
        <taxon>Paenarthrobacter</taxon>
    </lineage>
</organism>
<keyword evidence="1" id="KW-0472">Membrane</keyword>
<gene>
    <name evidence="2" type="ORF">FHR86_002950</name>
</gene>
<feature type="transmembrane region" description="Helical" evidence="1">
    <location>
        <begin position="367"/>
        <end position="383"/>
    </location>
</feature>
<keyword evidence="3" id="KW-1185">Reference proteome</keyword>
<evidence type="ECO:0000256" key="1">
    <source>
        <dbReference type="SAM" id="Phobius"/>
    </source>
</evidence>
<feature type="transmembrane region" description="Helical" evidence="1">
    <location>
        <begin position="235"/>
        <end position="250"/>
    </location>
</feature>